<accession>A0ABW1DC87</accession>
<evidence type="ECO:0000313" key="1">
    <source>
        <dbReference type="EMBL" id="MFC5834666.1"/>
    </source>
</evidence>
<reference evidence="2" key="1">
    <citation type="journal article" date="2019" name="Int. J. Syst. Evol. Microbiol.">
        <title>The Global Catalogue of Microorganisms (GCM) 10K type strain sequencing project: providing services to taxonomists for standard genome sequencing and annotation.</title>
        <authorList>
            <consortium name="The Broad Institute Genomics Platform"/>
            <consortium name="The Broad Institute Genome Sequencing Center for Infectious Disease"/>
            <person name="Wu L."/>
            <person name="Ma J."/>
        </authorList>
    </citation>
    <scope>NUCLEOTIDE SEQUENCE [LARGE SCALE GENOMIC DNA]</scope>
    <source>
        <strain evidence="2">CCUG 53903</strain>
    </source>
</reference>
<dbReference type="InterPro" id="IPR001484">
    <property type="entry name" value="Pyrokinin_CS"/>
</dbReference>
<dbReference type="EMBL" id="JBHSPA010000114">
    <property type="protein sequence ID" value="MFC5834666.1"/>
    <property type="molecule type" value="Genomic_DNA"/>
</dbReference>
<protein>
    <submittedName>
        <fullName evidence="1">Uncharacterized protein</fullName>
    </submittedName>
</protein>
<name>A0ABW1DC87_9ACTN</name>
<gene>
    <name evidence="1" type="ORF">ACFPZ3_63410</name>
</gene>
<comment type="caution">
    <text evidence="1">The sequence shown here is derived from an EMBL/GenBank/DDBJ whole genome shotgun (WGS) entry which is preliminary data.</text>
</comment>
<organism evidence="1 2">
    <name type="scientific">Nonomuraea insulae</name>
    <dbReference type="NCBI Taxonomy" id="1616787"/>
    <lineage>
        <taxon>Bacteria</taxon>
        <taxon>Bacillati</taxon>
        <taxon>Actinomycetota</taxon>
        <taxon>Actinomycetes</taxon>
        <taxon>Streptosporangiales</taxon>
        <taxon>Streptosporangiaceae</taxon>
        <taxon>Nonomuraea</taxon>
    </lineage>
</organism>
<proteinExistence type="predicted"/>
<dbReference type="Proteomes" id="UP001596058">
    <property type="component" value="Unassembled WGS sequence"/>
</dbReference>
<dbReference type="PROSITE" id="PS00539">
    <property type="entry name" value="PYROKININ"/>
    <property type="match status" value="1"/>
</dbReference>
<sequence length="113" mass="12405">MTTSCYVPWCTWDHSDGLAGHSAQLGVWKLGTVAAFQLFIAQMPPNPPAFTITRYQERRAPRVWKLNCAQAADIADLLDLFELLDGDTSRDFAAALRRAAATLAGPFGPRLGR</sequence>
<evidence type="ECO:0000313" key="2">
    <source>
        <dbReference type="Proteomes" id="UP001596058"/>
    </source>
</evidence>
<dbReference type="RefSeq" id="WP_379524080.1">
    <property type="nucleotide sequence ID" value="NZ_JBHSPA010000114.1"/>
</dbReference>
<keyword evidence="2" id="KW-1185">Reference proteome</keyword>